<dbReference type="RefSeq" id="WP_309046309.1">
    <property type="nucleotide sequence ID" value="NZ_JAUCQJ010000002.1"/>
</dbReference>
<accession>A0ABD5B3L9</accession>
<name>A0ABD5B3L9_ELIMR</name>
<dbReference type="EMBL" id="JAUCQJ010000002">
    <property type="protein sequence ID" value="MDQ8748360.1"/>
    <property type="molecule type" value="Genomic_DNA"/>
</dbReference>
<evidence type="ECO:0008006" key="3">
    <source>
        <dbReference type="Google" id="ProtNLM"/>
    </source>
</evidence>
<evidence type="ECO:0000313" key="2">
    <source>
        <dbReference type="Proteomes" id="UP001239265"/>
    </source>
</evidence>
<dbReference type="AlphaFoldDB" id="A0ABD5B3L9"/>
<comment type="caution">
    <text evidence="1">The sequence shown here is derived from an EMBL/GenBank/DDBJ whole genome shotgun (WGS) entry which is preliminary data.</text>
</comment>
<sequence length="102" mass="12066">MNTKYVKIQVNKNEMYNEYQRANIGNDVYEAGAYMSGFEDSERQFKEVPDHSEEMLSALSEIMRFKHELRLVMSDKLQYPDNFLKALDNAEELINKIEEYGK</sequence>
<gene>
    <name evidence="1" type="ORF">QT385_06905</name>
</gene>
<reference evidence="1 2" key="1">
    <citation type="submission" date="2023-06" db="EMBL/GenBank/DDBJ databases">
        <title>Nosocomial Elizabethkingia miricola genome.</title>
        <authorList>
            <person name="Morgado S."/>
            <person name="Fonseca E."/>
            <person name="Freitas F."/>
            <person name="Vicente A.C."/>
        </authorList>
    </citation>
    <scope>NUCLEOTIDE SEQUENCE [LARGE SCALE GENOMIC DNA]</scope>
    <source>
        <strain evidence="1 2">EM15</strain>
    </source>
</reference>
<evidence type="ECO:0000313" key="1">
    <source>
        <dbReference type="EMBL" id="MDQ8748360.1"/>
    </source>
</evidence>
<organism evidence="1 2">
    <name type="scientific">Elizabethkingia miricola</name>
    <name type="common">Chryseobacterium miricola</name>
    <dbReference type="NCBI Taxonomy" id="172045"/>
    <lineage>
        <taxon>Bacteria</taxon>
        <taxon>Pseudomonadati</taxon>
        <taxon>Bacteroidota</taxon>
        <taxon>Flavobacteriia</taxon>
        <taxon>Flavobacteriales</taxon>
        <taxon>Weeksellaceae</taxon>
        <taxon>Elizabethkingia</taxon>
    </lineage>
</organism>
<dbReference type="Proteomes" id="UP001239265">
    <property type="component" value="Unassembled WGS sequence"/>
</dbReference>
<protein>
    <recommendedName>
        <fullName evidence="3">Phage protein</fullName>
    </recommendedName>
</protein>
<proteinExistence type="predicted"/>